<evidence type="ECO:0000313" key="2">
    <source>
        <dbReference type="Proteomes" id="UP000199501"/>
    </source>
</evidence>
<protein>
    <submittedName>
        <fullName evidence="1">Cysteine synthase B</fullName>
    </submittedName>
</protein>
<accession>A0A1G6X548</accession>
<proteinExistence type="predicted"/>
<name>A0A1G6X548_9PSEU</name>
<dbReference type="EMBL" id="FMZZ01000016">
    <property type="protein sequence ID" value="SDD72497.1"/>
    <property type="molecule type" value="Genomic_DNA"/>
</dbReference>
<gene>
    <name evidence="1" type="ORF">SAMN05216174_11682</name>
</gene>
<keyword evidence="2" id="KW-1185">Reference proteome</keyword>
<dbReference type="AlphaFoldDB" id="A0A1G6X548"/>
<dbReference type="Proteomes" id="UP000199501">
    <property type="component" value="Unassembled WGS sequence"/>
</dbReference>
<sequence>MGRRNGPVQIALNGQSYRLLFVVADEGLEDTSTGAYSGSLDEASERLDDHLWA</sequence>
<organism evidence="1 2">
    <name type="scientific">Actinokineospora iranica</name>
    <dbReference type="NCBI Taxonomy" id="1271860"/>
    <lineage>
        <taxon>Bacteria</taxon>
        <taxon>Bacillati</taxon>
        <taxon>Actinomycetota</taxon>
        <taxon>Actinomycetes</taxon>
        <taxon>Pseudonocardiales</taxon>
        <taxon>Pseudonocardiaceae</taxon>
        <taxon>Actinokineospora</taxon>
    </lineage>
</organism>
<dbReference type="STRING" id="1271860.SAMN05216174_11682"/>
<reference evidence="2" key="1">
    <citation type="submission" date="2016-10" db="EMBL/GenBank/DDBJ databases">
        <authorList>
            <person name="Varghese N."/>
            <person name="Submissions S."/>
        </authorList>
    </citation>
    <scope>NUCLEOTIDE SEQUENCE [LARGE SCALE GENOMIC DNA]</scope>
    <source>
        <strain evidence="2">IBRC-M 10403</strain>
    </source>
</reference>
<evidence type="ECO:0000313" key="1">
    <source>
        <dbReference type="EMBL" id="SDD72497.1"/>
    </source>
</evidence>